<sequence length="30" mass="3484">MKRYRCFLNLEAWDLSIAIDDFGTGYSALN</sequence>
<organism evidence="2 3">
    <name type="scientific">Rhizobium leguminosarum</name>
    <dbReference type="NCBI Taxonomy" id="384"/>
    <lineage>
        <taxon>Bacteria</taxon>
        <taxon>Pseudomonadati</taxon>
        <taxon>Pseudomonadota</taxon>
        <taxon>Alphaproteobacteria</taxon>
        <taxon>Hyphomicrobiales</taxon>
        <taxon>Rhizobiaceae</taxon>
        <taxon>Rhizobium/Agrobacterium group</taxon>
        <taxon>Rhizobium</taxon>
    </lineage>
</organism>
<evidence type="ECO:0000313" key="3">
    <source>
        <dbReference type="Proteomes" id="UP000538507"/>
    </source>
</evidence>
<dbReference type="InterPro" id="IPR035919">
    <property type="entry name" value="EAL_sf"/>
</dbReference>
<name>A0AAE2SY69_RHILE</name>
<evidence type="ECO:0000313" key="2">
    <source>
        <dbReference type="EMBL" id="MBB4292676.1"/>
    </source>
</evidence>
<dbReference type="AlphaFoldDB" id="A0AAE2SY69"/>
<gene>
    <name evidence="2" type="ORF">GGE16_004755</name>
</gene>
<dbReference type="SUPFAM" id="SSF141868">
    <property type="entry name" value="EAL domain-like"/>
    <property type="match status" value="1"/>
</dbReference>
<dbReference type="PROSITE" id="PS50883">
    <property type="entry name" value="EAL"/>
    <property type="match status" value="1"/>
</dbReference>
<evidence type="ECO:0000259" key="1">
    <source>
        <dbReference type="PROSITE" id="PS50883"/>
    </source>
</evidence>
<dbReference type="InterPro" id="IPR001633">
    <property type="entry name" value="EAL_dom"/>
</dbReference>
<proteinExistence type="predicted"/>
<reference evidence="2 3" key="1">
    <citation type="submission" date="2020-08" db="EMBL/GenBank/DDBJ databases">
        <title>Genomic Encyclopedia of Type Strains, Phase IV (KMG-V): Genome sequencing to study the core and pangenomes of soil and plant-associated prokaryotes.</title>
        <authorList>
            <person name="Whitman W."/>
        </authorList>
    </citation>
    <scope>NUCLEOTIDE SEQUENCE [LARGE SCALE GENOMIC DNA]</scope>
    <source>
        <strain evidence="2 3">SEMIA 415</strain>
    </source>
</reference>
<dbReference type="Proteomes" id="UP000538507">
    <property type="component" value="Unassembled WGS sequence"/>
</dbReference>
<feature type="domain" description="EAL" evidence="1">
    <location>
        <begin position="1"/>
        <end position="30"/>
    </location>
</feature>
<comment type="caution">
    <text evidence="2">The sequence shown here is derived from an EMBL/GenBank/DDBJ whole genome shotgun (WGS) entry which is preliminary data.</text>
</comment>
<dbReference type="EMBL" id="JACIGO010000006">
    <property type="protein sequence ID" value="MBB4292676.1"/>
    <property type="molecule type" value="Genomic_DNA"/>
</dbReference>
<accession>A0AAE2SY69</accession>
<protein>
    <submittedName>
        <fullName evidence="2">Sensor c-di-GMP phosphodiesterase-like protein</fullName>
    </submittedName>
</protein>